<keyword evidence="2" id="KW-1185">Reference proteome</keyword>
<reference evidence="1 2" key="1">
    <citation type="submission" date="2021-06" db="EMBL/GenBank/DDBJ databases">
        <title>Complete genome sequence of Erwinia phage pEa_SNUABM_03.</title>
        <authorList>
            <person name="Kim S.G."/>
            <person name="Park S.C."/>
        </authorList>
    </citation>
    <scope>NUCLEOTIDE SEQUENCE [LARGE SCALE GENOMIC DNA]</scope>
</reference>
<proteinExistence type="predicted"/>
<dbReference type="EMBL" id="MZ443770">
    <property type="protein sequence ID" value="QZE56464.1"/>
    <property type="molecule type" value="Genomic_DNA"/>
</dbReference>
<protein>
    <submittedName>
        <fullName evidence="1">Uncharacterized protein</fullName>
    </submittedName>
</protein>
<evidence type="ECO:0000313" key="1">
    <source>
        <dbReference type="EMBL" id="QZE56464.1"/>
    </source>
</evidence>
<name>A0AAE7XK19_9CAUD</name>
<evidence type="ECO:0000313" key="2">
    <source>
        <dbReference type="Proteomes" id="UP000827787"/>
    </source>
</evidence>
<organism evidence="1 2">
    <name type="scientific">Erwinia phage pEa_SNUABM_3</name>
    <dbReference type="NCBI Taxonomy" id="2869552"/>
    <lineage>
        <taxon>Viruses</taxon>
        <taxon>Duplodnaviria</taxon>
        <taxon>Heunggongvirae</taxon>
        <taxon>Uroviricota</taxon>
        <taxon>Caudoviricetes</taxon>
        <taxon>Alexandravirus</taxon>
        <taxon>Alexandravirus SNUABM3</taxon>
    </lineage>
</organism>
<dbReference type="Proteomes" id="UP000827787">
    <property type="component" value="Segment"/>
</dbReference>
<gene>
    <name evidence="1" type="ORF">pEaSNUABM3_00267</name>
</gene>
<sequence>MVRLIIGLIRDWRKQKQLEFKTEVLEAIMMLDLRDKQLLCRAFGLPVDMNGLHAIASMSRKELAKQCAQYYVRFADKKWKVLPAFRDVLYNIRRGK</sequence>
<accession>A0AAE7XK19</accession>